<name>A0A0E9R455_ANGAN</name>
<feature type="transmembrane region" description="Helical" evidence="1">
    <location>
        <begin position="18"/>
        <end position="39"/>
    </location>
</feature>
<keyword evidence="1" id="KW-0812">Transmembrane</keyword>
<dbReference type="EMBL" id="GBXM01072556">
    <property type="protein sequence ID" value="JAH36021.1"/>
    <property type="molecule type" value="Transcribed_RNA"/>
</dbReference>
<reference evidence="2" key="1">
    <citation type="submission" date="2014-11" db="EMBL/GenBank/DDBJ databases">
        <authorList>
            <person name="Amaro Gonzalez C."/>
        </authorList>
    </citation>
    <scope>NUCLEOTIDE SEQUENCE</scope>
</reference>
<organism evidence="2">
    <name type="scientific">Anguilla anguilla</name>
    <name type="common">European freshwater eel</name>
    <name type="synonym">Muraena anguilla</name>
    <dbReference type="NCBI Taxonomy" id="7936"/>
    <lineage>
        <taxon>Eukaryota</taxon>
        <taxon>Metazoa</taxon>
        <taxon>Chordata</taxon>
        <taxon>Craniata</taxon>
        <taxon>Vertebrata</taxon>
        <taxon>Euteleostomi</taxon>
        <taxon>Actinopterygii</taxon>
        <taxon>Neopterygii</taxon>
        <taxon>Teleostei</taxon>
        <taxon>Anguilliformes</taxon>
        <taxon>Anguillidae</taxon>
        <taxon>Anguilla</taxon>
    </lineage>
</organism>
<keyword evidence="1" id="KW-0472">Membrane</keyword>
<accession>A0A0E9R455</accession>
<dbReference type="EMBL" id="GBXM01084641">
    <property type="protein sequence ID" value="JAH23936.1"/>
    <property type="molecule type" value="Transcribed_RNA"/>
</dbReference>
<evidence type="ECO:0000313" key="2">
    <source>
        <dbReference type="EMBL" id="JAH23936.1"/>
    </source>
</evidence>
<reference evidence="2" key="2">
    <citation type="journal article" date="2015" name="Fish Shellfish Immunol.">
        <title>Early steps in the European eel (Anguilla anguilla)-Vibrio vulnificus interaction in the gills: Role of the RtxA13 toxin.</title>
        <authorList>
            <person name="Callol A."/>
            <person name="Pajuelo D."/>
            <person name="Ebbesson L."/>
            <person name="Teles M."/>
            <person name="MacKenzie S."/>
            <person name="Amaro C."/>
        </authorList>
    </citation>
    <scope>NUCLEOTIDE SEQUENCE</scope>
</reference>
<sequence>MQCCCALIFKSSGWFSSFVEATISAIHILYILVIPFALLKTPESLSNGKWSKPETILLEELDITAQEVILIGCDMLRNFLKINLHCLY</sequence>
<dbReference type="AlphaFoldDB" id="A0A0E9R455"/>
<evidence type="ECO:0000256" key="1">
    <source>
        <dbReference type="SAM" id="Phobius"/>
    </source>
</evidence>
<proteinExistence type="predicted"/>
<protein>
    <submittedName>
        <fullName evidence="2">Uncharacterized protein</fullName>
    </submittedName>
</protein>
<keyword evidence="1" id="KW-1133">Transmembrane helix</keyword>